<evidence type="ECO:0000313" key="2">
    <source>
        <dbReference type="Proteomes" id="UP000789759"/>
    </source>
</evidence>
<dbReference type="AlphaFoldDB" id="A0A9N9NSS6"/>
<gene>
    <name evidence="1" type="ORF">CPELLU_LOCUS15680</name>
</gene>
<organism evidence="1 2">
    <name type="scientific">Cetraspora pellucida</name>
    <dbReference type="NCBI Taxonomy" id="1433469"/>
    <lineage>
        <taxon>Eukaryota</taxon>
        <taxon>Fungi</taxon>
        <taxon>Fungi incertae sedis</taxon>
        <taxon>Mucoromycota</taxon>
        <taxon>Glomeromycotina</taxon>
        <taxon>Glomeromycetes</taxon>
        <taxon>Diversisporales</taxon>
        <taxon>Gigasporaceae</taxon>
        <taxon>Cetraspora</taxon>
    </lineage>
</organism>
<evidence type="ECO:0000313" key="1">
    <source>
        <dbReference type="EMBL" id="CAG8767689.1"/>
    </source>
</evidence>
<comment type="caution">
    <text evidence="1">The sequence shown here is derived from an EMBL/GenBank/DDBJ whole genome shotgun (WGS) entry which is preliminary data.</text>
</comment>
<name>A0A9N9NSS6_9GLOM</name>
<reference evidence="1" key="1">
    <citation type="submission" date="2021-06" db="EMBL/GenBank/DDBJ databases">
        <authorList>
            <person name="Kallberg Y."/>
            <person name="Tangrot J."/>
            <person name="Rosling A."/>
        </authorList>
    </citation>
    <scope>NUCLEOTIDE SEQUENCE</scope>
    <source>
        <strain evidence="1">FL966</strain>
    </source>
</reference>
<dbReference type="EMBL" id="CAJVQA010021204">
    <property type="protein sequence ID" value="CAG8767689.1"/>
    <property type="molecule type" value="Genomic_DNA"/>
</dbReference>
<protein>
    <submittedName>
        <fullName evidence="1">20105_t:CDS:1</fullName>
    </submittedName>
</protein>
<keyword evidence="2" id="KW-1185">Reference proteome</keyword>
<accession>A0A9N9NSS6</accession>
<sequence length="114" mass="13179">MGKQGHNFKEFFHLAEPNNSKTALFLTKRNYVEVILEIVQTLKQKTNSPKRQTSVNKYVTCLLSEKDKPYFENLLPNQQAISNQILPMYLKKLAKDILQYASEDKIEVIAAFNS</sequence>
<proteinExistence type="predicted"/>
<dbReference type="Proteomes" id="UP000789759">
    <property type="component" value="Unassembled WGS sequence"/>
</dbReference>